<keyword evidence="1" id="KW-0560">Oxidoreductase</keyword>
<proteinExistence type="predicted"/>
<organism evidence="2 3">
    <name type="scientific">Septoria linicola</name>
    <dbReference type="NCBI Taxonomy" id="215465"/>
    <lineage>
        <taxon>Eukaryota</taxon>
        <taxon>Fungi</taxon>
        <taxon>Dikarya</taxon>
        <taxon>Ascomycota</taxon>
        <taxon>Pezizomycotina</taxon>
        <taxon>Dothideomycetes</taxon>
        <taxon>Dothideomycetidae</taxon>
        <taxon>Mycosphaerellales</taxon>
        <taxon>Mycosphaerellaceae</taxon>
        <taxon>Septoria</taxon>
    </lineage>
</organism>
<keyword evidence="3" id="KW-1185">Reference proteome</keyword>
<dbReference type="PANTHER" id="PTHR43539:SF68">
    <property type="entry name" value="FLAVIN-BINDING MONOOXYGENASE-LIKE PROTEIN (AFU_ORTHOLOGUE AFUA_4G09220)"/>
    <property type="match status" value="1"/>
</dbReference>
<protein>
    <submittedName>
        <fullName evidence="2">FAD/NAD(P)-binding domain superfamily</fullName>
    </submittedName>
</protein>
<dbReference type="AlphaFoldDB" id="A0A9Q9AZF4"/>
<dbReference type="GO" id="GO:0050660">
    <property type="term" value="F:flavin adenine dinucleotide binding"/>
    <property type="evidence" value="ECO:0007669"/>
    <property type="project" value="TreeGrafter"/>
</dbReference>
<dbReference type="Pfam" id="PF13738">
    <property type="entry name" value="Pyr_redox_3"/>
    <property type="match status" value="1"/>
</dbReference>
<dbReference type="PANTHER" id="PTHR43539">
    <property type="entry name" value="FLAVIN-BINDING MONOOXYGENASE-LIKE PROTEIN (AFU_ORTHOLOGUE AFUA_4G09220)"/>
    <property type="match status" value="1"/>
</dbReference>
<evidence type="ECO:0000313" key="3">
    <source>
        <dbReference type="Proteomes" id="UP001056384"/>
    </source>
</evidence>
<accession>A0A9Q9AZF4</accession>
<name>A0A9Q9AZF4_9PEZI</name>
<dbReference type="Gene3D" id="3.50.50.60">
    <property type="entry name" value="FAD/NAD(P)-binding domain"/>
    <property type="match status" value="1"/>
</dbReference>
<dbReference type="EMBL" id="CP099423">
    <property type="protein sequence ID" value="USW54838.1"/>
    <property type="molecule type" value="Genomic_DNA"/>
</dbReference>
<evidence type="ECO:0000313" key="2">
    <source>
        <dbReference type="EMBL" id="USW54838.1"/>
    </source>
</evidence>
<gene>
    <name evidence="2" type="ORF">Slin15195_G081570</name>
</gene>
<reference evidence="2" key="1">
    <citation type="submission" date="2022-06" db="EMBL/GenBank/DDBJ databases">
        <title>Complete genome sequences of two strains of the flax pathogen Septoria linicola.</title>
        <authorList>
            <person name="Lapalu N."/>
            <person name="Simon A."/>
            <person name="Demenou B."/>
            <person name="Paumier D."/>
            <person name="Guillot M.-P."/>
            <person name="Gout L."/>
            <person name="Valade R."/>
        </authorList>
    </citation>
    <scope>NUCLEOTIDE SEQUENCE</scope>
    <source>
        <strain evidence="2">SE15195</strain>
    </source>
</reference>
<dbReference type="InterPro" id="IPR050982">
    <property type="entry name" value="Auxin_biosynth/cation_transpt"/>
</dbReference>
<dbReference type="InterPro" id="IPR036188">
    <property type="entry name" value="FAD/NAD-bd_sf"/>
</dbReference>
<dbReference type="SUPFAM" id="SSF51905">
    <property type="entry name" value="FAD/NAD(P)-binding domain"/>
    <property type="match status" value="1"/>
</dbReference>
<dbReference type="Proteomes" id="UP001056384">
    <property type="component" value="Chromosome 6"/>
</dbReference>
<sequence>MTSEHVWHSAPLAHHPATLPSCSLPDHIDHAAAAQHALNCLKLGLQYEDVVSNIIWRDSLAFTGTFRTFFGPEIVLREWNKLGKVVEAGSFSITGDSSRTMRLNPSTSWVQAAFSFYTHDSPQAGRCSGTIGLVPAEDSSGKAWRIWLLCTVLEQPDGFPDVDELVPGPTKMPGQAAFLAAAVDARTPAMTAEKVDPIDCLVVGGGGGGLGMAGRLKALGLSYVVVDKHDEVGDVWSKHRYDSVRLHTSKQYNQLPGTPLTFGPDEPYLLPGDRVSAGFKRYVDMFGINVLTSTVLEGAAYDDHDSLWLAQLRRQDGNAFEIKARHIVLAIGDMGVHAKVPEYRHRDIYKGDVVHAGSWRNATSWHGKRGIVIGSANSAHDIIADMAKAELETITMVQRSETFVLPIATFSALVDPVYNTDTPIEKSDRALMSTPLTIQRLAAMAGIRAMADLQSEKFDKLEARGLKTRRYGDLWGQLYNSQGKHFFDIGAGDLIVDGTVDVKSDALPVAYTETGLLFDDGSRLDADVIAFATGYTSNFEASVRQIFGDKVGKKVRPFWGTDAEGEILGAWKPTGHRGLWYTGHGFGHTRYYSRFVALQIKADVLERPFEAYEAVV</sequence>
<evidence type="ECO:0000256" key="1">
    <source>
        <dbReference type="ARBA" id="ARBA00023002"/>
    </source>
</evidence>
<dbReference type="GO" id="GO:0004497">
    <property type="term" value="F:monooxygenase activity"/>
    <property type="evidence" value="ECO:0007669"/>
    <property type="project" value="TreeGrafter"/>
</dbReference>